<dbReference type="AlphaFoldDB" id="A0A8T0MEQ2"/>
<evidence type="ECO:0000313" key="2">
    <source>
        <dbReference type="EMBL" id="KAG2534562.1"/>
    </source>
</evidence>
<dbReference type="EMBL" id="CM029054">
    <property type="protein sequence ID" value="KAG2534562.1"/>
    <property type="molecule type" value="Genomic_DNA"/>
</dbReference>
<feature type="compositionally biased region" description="Polar residues" evidence="1">
    <location>
        <begin position="78"/>
        <end position="91"/>
    </location>
</feature>
<name>A0A8T0MEQ2_PANVG</name>
<dbReference type="Proteomes" id="UP000823388">
    <property type="component" value="Chromosome 9N"/>
</dbReference>
<comment type="caution">
    <text evidence="2">The sequence shown here is derived from an EMBL/GenBank/DDBJ whole genome shotgun (WGS) entry which is preliminary data.</text>
</comment>
<reference evidence="2" key="1">
    <citation type="submission" date="2020-05" db="EMBL/GenBank/DDBJ databases">
        <title>WGS assembly of Panicum virgatum.</title>
        <authorList>
            <person name="Lovell J.T."/>
            <person name="Jenkins J."/>
            <person name="Shu S."/>
            <person name="Juenger T.E."/>
            <person name="Schmutz J."/>
        </authorList>
    </citation>
    <scope>NUCLEOTIDE SEQUENCE</scope>
    <source>
        <strain evidence="2">AP13</strain>
    </source>
</reference>
<evidence type="ECO:0000256" key="1">
    <source>
        <dbReference type="SAM" id="MobiDB-lite"/>
    </source>
</evidence>
<organism evidence="2 3">
    <name type="scientific">Panicum virgatum</name>
    <name type="common">Blackwell switchgrass</name>
    <dbReference type="NCBI Taxonomy" id="38727"/>
    <lineage>
        <taxon>Eukaryota</taxon>
        <taxon>Viridiplantae</taxon>
        <taxon>Streptophyta</taxon>
        <taxon>Embryophyta</taxon>
        <taxon>Tracheophyta</taxon>
        <taxon>Spermatophyta</taxon>
        <taxon>Magnoliopsida</taxon>
        <taxon>Liliopsida</taxon>
        <taxon>Poales</taxon>
        <taxon>Poaceae</taxon>
        <taxon>PACMAD clade</taxon>
        <taxon>Panicoideae</taxon>
        <taxon>Panicodae</taxon>
        <taxon>Paniceae</taxon>
        <taxon>Panicinae</taxon>
        <taxon>Panicum</taxon>
        <taxon>Panicum sect. Hiantes</taxon>
    </lineage>
</organism>
<proteinExistence type="predicted"/>
<protein>
    <submittedName>
        <fullName evidence="2">Uncharacterized protein</fullName>
    </submittedName>
</protein>
<gene>
    <name evidence="2" type="ORF">PVAP13_9NG069788</name>
</gene>
<accession>A0A8T0MEQ2</accession>
<keyword evidence="3" id="KW-1185">Reference proteome</keyword>
<evidence type="ECO:0000313" key="3">
    <source>
        <dbReference type="Proteomes" id="UP000823388"/>
    </source>
</evidence>
<feature type="region of interest" description="Disordered" evidence="1">
    <location>
        <begin position="78"/>
        <end position="101"/>
    </location>
</feature>
<sequence>MCSNECHSFFNFFLKKECHWFELPQRVQASEHESRLHVECRGLGSLRSTSTDRSRTPGTATRRLHPSCDCEAATSLSPRRTSVPTQGTNLCASDHKSIKGM</sequence>